<organism evidence="4">
    <name type="scientific">Ignavibacterium album</name>
    <dbReference type="NCBI Taxonomy" id="591197"/>
    <lineage>
        <taxon>Bacteria</taxon>
        <taxon>Pseudomonadati</taxon>
        <taxon>Ignavibacteriota</taxon>
        <taxon>Ignavibacteria</taxon>
        <taxon>Ignavibacteriales</taxon>
        <taxon>Ignavibacteriaceae</taxon>
        <taxon>Ignavibacterium</taxon>
    </lineage>
</organism>
<dbReference type="PANTHER" id="PTHR12526">
    <property type="entry name" value="GLYCOSYLTRANSFERASE"/>
    <property type="match status" value="1"/>
</dbReference>
<dbReference type="Pfam" id="PF00534">
    <property type="entry name" value="Glycos_transf_1"/>
    <property type="match status" value="1"/>
</dbReference>
<evidence type="ECO:0000259" key="2">
    <source>
        <dbReference type="Pfam" id="PF00534"/>
    </source>
</evidence>
<dbReference type="Gene3D" id="3.40.50.2000">
    <property type="entry name" value="Glycogen Phosphorylase B"/>
    <property type="match status" value="2"/>
</dbReference>
<name>A0A832G825_9BACT</name>
<sequence>MRLSDAINKIAFISDYPPRKCGIATFTQDLRNAISSQYPHTDTFILSVNDIAEGYNYPPEVRFEIQQNDILSYRNAADYLNFNPADIVSVQHEFGIFGGPAGNYLLAVLRDIKIPIVTTFHTILKMPDIEQIKVMKELIRLSSRLIVMTETGKEFLKEIYNADPSKIDIIPHGIPDMPFVDPNFYKDQFGVEGKNVLLTFGLISPGKGIEIVLKALPSVIEKFPNTVYIVLGATHPNLLRQQGESYRLSLERLANDLGIKKHVIFYNRFVSIDELKEFLGAADIYITPYLNESQITSGTLSYAFGCGKAVISTPYWHAKELLGDNRGIIVPFNDPKAIAEAIEHLISNETLRHSMRKRAYILGREMIWSNVAHLYMESFIRARKSKLSDGRIKLRMKTLDEENFNLPKIKTTYLKKLTDSTGILQHAKYSIPNFHDGYCLDDNARALILTVLLENTSFYDEEIKNLQETYAAFLNYAFDEKLKQFRNLLSYEKKWFEEKGSEDSNGRALWALGTIINRSKNQQLQNWAADIFIRAITNVEHFTSPRAWAFILLGITEYLSKFSGDRFVNQLRDEFEKRLINLFKTVSSNDWKWFENYLTYSNAKLSLGLITSGMNFGNQEALSIGLESLRWLCDVQKSASGNFAPIGNDGFYHRGQKRAWYDQQPIEAFATAAASLKAYEATKDNIWLKEARLAFEWFLGRNDNQIALVEHNSGACRDGLHIDRVNSNMGAESTLSYLLSLTLMHLYSESNTSIENETDKSEKEKLTLSVN</sequence>
<dbReference type="InterPro" id="IPR008928">
    <property type="entry name" value="6-hairpin_glycosidase_sf"/>
</dbReference>
<proteinExistence type="predicted"/>
<feature type="domain" description="Glycosyltransferase subfamily 4-like N-terminal" evidence="3">
    <location>
        <begin position="62"/>
        <end position="174"/>
    </location>
</feature>
<feature type="compositionally biased region" description="Basic and acidic residues" evidence="1">
    <location>
        <begin position="757"/>
        <end position="771"/>
    </location>
</feature>
<evidence type="ECO:0000313" key="4">
    <source>
        <dbReference type="EMBL" id="HGT48984.1"/>
    </source>
</evidence>
<keyword evidence="4" id="KW-0808">Transferase</keyword>
<feature type="region of interest" description="Disordered" evidence="1">
    <location>
        <begin position="752"/>
        <end position="771"/>
    </location>
</feature>
<accession>A0A832G825</accession>
<protein>
    <submittedName>
        <fullName evidence="4">Glycosyltransferase</fullName>
    </submittedName>
</protein>
<evidence type="ECO:0000256" key="1">
    <source>
        <dbReference type="SAM" id="MobiDB-lite"/>
    </source>
</evidence>
<dbReference type="EMBL" id="DSVI01000020">
    <property type="protein sequence ID" value="HGT48984.1"/>
    <property type="molecule type" value="Genomic_DNA"/>
</dbReference>
<reference evidence="4" key="1">
    <citation type="journal article" date="2020" name="mSystems">
        <title>Genome- and Community-Level Interaction Insights into Carbon Utilization and Element Cycling Functions of Hydrothermarchaeota in Hydrothermal Sediment.</title>
        <authorList>
            <person name="Zhou Z."/>
            <person name="Liu Y."/>
            <person name="Xu W."/>
            <person name="Pan J."/>
            <person name="Luo Z.H."/>
            <person name="Li M."/>
        </authorList>
    </citation>
    <scope>NUCLEOTIDE SEQUENCE [LARGE SCALE GENOMIC DNA]</scope>
    <source>
        <strain evidence="4">SpSt-500</strain>
    </source>
</reference>
<feature type="domain" description="Glycosyl transferase family 1" evidence="2">
    <location>
        <begin position="190"/>
        <end position="360"/>
    </location>
</feature>
<dbReference type="InterPro" id="IPR028098">
    <property type="entry name" value="Glyco_trans_4-like_N"/>
</dbReference>
<comment type="caution">
    <text evidence="4">The sequence shown here is derived from an EMBL/GenBank/DDBJ whole genome shotgun (WGS) entry which is preliminary data.</text>
</comment>
<dbReference type="Pfam" id="PF13439">
    <property type="entry name" value="Glyco_transf_4"/>
    <property type="match status" value="1"/>
</dbReference>
<dbReference type="CDD" id="cd03822">
    <property type="entry name" value="GT4_mannosyltransferase-like"/>
    <property type="match status" value="1"/>
</dbReference>
<dbReference type="SUPFAM" id="SSF53756">
    <property type="entry name" value="UDP-Glycosyltransferase/glycogen phosphorylase"/>
    <property type="match status" value="1"/>
</dbReference>
<dbReference type="SUPFAM" id="SSF48208">
    <property type="entry name" value="Six-hairpin glycosidases"/>
    <property type="match status" value="1"/>
</dbReference>
<dbReference type="PANTHER" id="PTHR12526:SF572">
    <property type="entry name" value="BLL5144 PROTEIN"/>
    <property type="match status" value="1"/>
</dbReference>
<dbReference type="InterPro" id="IPR001296">
    <property type="entry name" value="Glyco_trans_1"/>
</dbReference>
<dbReference type="GO" id="GO:0016757">
    <property type="term" value="F:glycosyltransferase activity"/>
    <property type="evidence" value="ECO:0007669"/>
    <property type="project" value="InterPro"/>
</dbReference>
<dbReference type="GO" id="GO:0005975">
    <property type="term" value="P:carbohydrate metabolic process"/>
    <property type="evidence" value="ECO:0007669"/>
    <property type="project" value="InterPro"/>
</dbReference>
<evidence type="ECO:0000259" key="3">
    <source>
        <dbReference type="Pfam" id="PF13439"/>
    </source>
</evidence>
<dbReference type="AlphaFoldDB" id="A0A832G825"/>
<gene>
    <name evidence="4" type="ORF">ENS56_13185</name>
</gene>